<comment type="similarity">
    <text evidence="1 9 11">Belongs to the peptidase A8 family.</text>
</comment>
<keyword evidence="3 9" id="KW-0645">Protease</keyword>
<dbReference type="PROSITE" id="PS00855">
    <property type="entry name" value="SPASE_II"/>
    <property type="match status" value="1"/>
</dbReference>
<gene>
    <name evidence="9 12" type="primary">lspA</name>
    <name evidence="12" type="ORF">Ami3637_13245</name>
</gene>
<dbReference type="EMBL" id="CP047591">
    <property type="protein sequence ID" value="QHI73211.1"/>
    <property type="molecule type" value="Genomic_DNA"/>
</dbReference>
<dbReference type="Pfam" id="PF01252">
    <property type="entry name" value="Peptidase_A8"/>
    <property type="match status" value="1"/>
</dbReference>
<name>A0A6P1MHJ3_9FIRM</name>
<dbReference type="PANTHER" id="PTHR33695">
    <property type="entry name" value="LIPOPROTEIN SIGNAL PEPTIDASE"/>
    <property type="match status" value="1"/>
</dbReference>
<evidence type="ECO:0000256" key="3">
    <source>
        <dbReference type="ARBA" id="ARBA00022670"/>
    </source>
</evidence>
<evidence type="ECO:0000256" key="5">
    <source>
        <dbReference type="ARBA" id="ARBA00022750"/>
    </source>
</evidence>
<feature type="active site" evidence="9">
    <location>
        <position position="111"/>
    </location>
</feature>
<feature type="transmembrane region" description="Helical" evidence="9">
    <location>
        <begin position="84"/>
        <end position="101"/>
    </location>
</feature>
<comment type="function">
    <text evidence="9 10">This protein specifically catalyzes the removal of signal peptides from prolipoproteins.</text>
</comment>
<keyword evidence="7 9" id="KW-1133">Transmembrane helix</keyword>
<organism evidence="12 13">
    <name type="scientific">Aminipila terrae</name>
    <dbReference type="NCBI Taxonomy" id="2697030"/>
    <lineage>
        <taxon>Bacteria</taxon>
        <taxon>Bacillati</taxon>
        <taxon>Bacillota</taxon>
        <taxon>Clostridia</taxon>
        <taxon>Peptostreptococcales</taxon>
        <taxon>Anaerovoracaceae</taxon>
        <taxon>Aminipila</taxon>
    </lineage>
</organism>
<protein>
    <recommendedName>
        <fullName evidence="9">Lipoprotein signal peptidase</fullName>
        <ecNumber evidence="9">3.4.23.36</ecNumber>
    </recommendedName>
    <alternativeName>
        <fullName evidence="9">Prolipoprotein signal peptidase</fullName>
    </alternativeName>
    <alternativeName>
        <fullName evidence="9">Signal peptidase II</fullName>
        <shortName evidence="9">SPase II</shortName>
    </alternativeName>
</protein>
<feature type="transmembrane region" description="Helical" evidence="9">
    <location>
        <begin position="121"/>
        <end position="142"/>
    </location>
</feature>
<dbReference type="KEGG" id="amic:Ami3637_13245"/>
<evidence type="ECO:0000313" key="12">
    <source>
        <dbReference type="EMBL" id="QHI73211.1"/>
    </source>
</evidence>
<keyword evidence="13" id="KW-1185">Reference proteome</keyword>
<keyword evidence="2 9" id="KW-1003">Cell membrane</keyword>
<evidence type="ECO:0000256" key="7">
    <source>
        <dbReference type="ARBA" id="ARBA00022989"/>
    </source>
</evidence>
<evidence type="ECO:0000256" key="4">
    <source>
        <dbReference type="ARBA" id="ARBA00022692"/>
    </source>
</evidence>
<dbReference type="GO" id="GO:0005886">
    <property type="term" value="C:plasma membrane"/>
    <property type="evidence" value="ECO:0007669"/>
    <property type="project" value="UniProtKB-SubCell"/>
</dbReference>
<dbReference type="UniPathway" id="UPA00665"/>
<dbReference type="PANTHER" id="PTHR33695:SF1">
    <property type="entry name" value="LIPOPROTEIN SIGNAL PEPTIDASE"/>
    <property type="match status" value="1"/>
</dbReference>
<evidence type="ECO:0000256" key="10">
    <source>
        <dbReference type="RuleBase" id="RU000594"/>
    </source>
</evidence>
<dbReference type="Proteomes" id="UP000463883">
    <property type="component" value="Chromosome"/>
</dbReference>
<evidence type="ECO:0000256" key="11">
    <source>
        <dbReference type="RuleBase" id="RU004181"/>
    </source>
</evidence>
<comment type="subcellular location">
    <subcellularLocation>
        <location evidence="9">Cell membrane</location>
        <topology evidence="9">Multi-pass membrane protein</topology>
    </subcellularLocation>
</comment>
<keyword evidence="8 9" id="KW-0472">Membrane</keyword>
<reference evidence="12 13" key="1">
    <citation type="submission" date="2020-01" db="EMBL/GenBank/DDBJ databases">
        <title>Genomic analysis of Aminipila sp. CBA3637.</title>
        <authorList>
            <person name="Kim Y.B."/>
            <person name="Roh S.W."/>
        </authorList>
    </citation>
    <scope>NUCLEOTIDE SEQUENCE [LARGE SCALE GENOMIC DNA]</scope>
    <source>
        <strain evidence="12 13">CBA3637</strain>
    </source>
</reference>
<proteinExistence type="inferred from homology"/>
<keyword evidence="4 9" id="KW-0812">Transmembrane</keyword>
<evidence type="ECO:0000313" key="13">
    <source>
        <dbReference type="Proteomes" id="UP000463883"/>
    </source>
</evidence>
<dbReference type="InterPro" id="IPR001872">
    <property type="entry name" value="Peptidase_A8"/>
</dbReference>
<dbReference type="GO" id="GO:0006508">
    <property type="term" value="P:proteolysis"/>
    <property type="evidence" value="ECO:0007669"/>
    <property type="project" value="UniProtKB-KW"/>
</dbReference>
<accession>A0A6P1MHJ3</accession>
<comment type="pathway">
    <text evidence="9">Protein modification; lipoprotein biosynthesis (signal peptide cleavage).</text>
</comment>
<evidence type="ECO:0000256" key="9">
    <source>
        <dbReference type="HAMAP-Rule" id="MF_00161"/>
    </source>
</evidence>
<evidence type="ECO:0000256" key="8">
    <source>
        <dbReference type="ARBA" id="ARBA00023136"/>
    </source>
</evidence>
<comment type="caution">
    <text evidence="9">Lacks conserved residue(s) required for the propagation of feature annotation.</text>
</comment>
<dbReference type="EC" id="3.4.23.36" evidence="9"/>
<dbReference type="PRINTS" id="PR00781">
    <property type="entry name" value="LIPOSIGPTASE"/>
</dbReference>
<dbReference type="AlphaFoldDB" id="A0A6P1MHJ3"/>
<evidence type="ECO:0000256" key="1">
    <source>
        <dbReference type="ARBA" id="ARBA00006139"/>
    </source>
</evidence>
<sequence length="152" mass="17200">MYYIVIIAAVMLDQLVKYIIRVNMDLYETIPIINGVFHITYIQNTGAAFSMFSGHTGILALITVIITIGILVYLFKLRRGGHRMLMLSLSLIAAGGLGNIVDRVMLKYVVDFFDLRIWPIFNLADVYVCCGCGLLVIYIFFIEPKLNAQRDI</sequence>
<dbReference type="GO" id="GO:0004190">
    <property type="term" value="F:aspartic-type endopeptidase activity"/>
    <property type="evidence" value="ECO:0007669"/>
    <property type="project" value="UniProtKB-UniRule"/>
</dbReference>
<dbReference type="NCBIfam" id="TIGR00077">
    <property type="entry name" value="lspA"/>
    <property type="match status" value="1"/>
</dbReference>
<keyword evidence="5 9" id="KW-0064">Aspartyl protease</keyword>
<evidence type="ECO:0000256" key="2">
    <source>
        <dbReference type="ARBA" id="ARBA00022475"/>
    </source>
</evidence>
<feature type="transmembrane region" description="Helical" evidence="9">
    <location>
        <begin position="57"/>
        <end position="75"/>
    </location>
</feature>
<comment type="catalytic activity">
    <reaction evidence="9 10">
        <text>Release of signal peptides from bacterial membrane prolipoproteins. Hydrolyzes -Xaa-Yaa-Zaa-|-(S,diacylglyceryl)Cys-, in which Xaa is hydrophobic (preferably Leu), and Yaa (Ala or Ser) and Zaa (Gly or Ala) have small, neutral side chains.</text>
        <dbReference type="EC" id="3.4.23.36"/>
    </reaction>
</comment>
<evidence type="ECO:0000256" key="6">
    <source>
        <dbReference type="ARBA" id="ARBA00022801"/>
    </source>
</evidence>
<dbReference type="RefSeq" id="WP_162362977.1">
    <property type="nucleotide sequence ID" value="NZ_CP047591.1"/>
</dbReference>
<feature type="active site" evidence="9">
    <location>
        <position position="125"/>
    </location>
</feature>
<keyword evidence="6 9" id="KW-0378">Hydrolase</keyword>
<dbReference type="HAMAP" id="MF_00161">
    <property type="entry name" value="LspA"/>
    <property type="match status" value="1"/>
</dbReference>